<dbReference type="AlphaFoldDB" id="A0A653BHU8"/>
<sequence>TFVYVSECKAQEGKRKINVEALLLSAQPVSTLQIMNPFNFITGIAIIACLCVIMLFIAIFIILQKNSLQAQQRGYSRVSIKKPKVTCNYNVVSVSDGDSSDSDNTEGHKLISQKPERTAC</sequence>
<keyword evidence="2" id="KW-0472">Membrane</keyword>
<evidence type="ECO:0000256" key="2">
    <source>
        <dbReference type="SAM" id="Phobius"/>
    </source>
</evidence>
<dbReference type="Proteomes" id="UP000410492">
    <property type="component" value="Unassembled WGS sequence"/>
</dbReference>
<keyword evidence="2" id="KW-0812">Transmembrane</keyword>
<evidence type="ECO:0000256" key="1">
    <source>
        <dbReference type="SAM" id="MobiDB-lite"/>
    </source>
</evidence>
<dbReference type="EMBL" id="CAACVG010001307">
    <property type="protein sequence ID" value="VEN35166.1"/>
    <property type="molecule type" value="Genomic_DNA"/>
</dbReference>
<evidence type="ECO:0000313" key="4">
    <source>
        <dbReference type="Proteomes" id="UP000410492"/>
    </source>
</evidence>
<organism evidence="3 4">
    <name type="scientific">Callosobruchus maculatus</name>
    <name type="common">Southern cowpea weevil</name>
    <name type="synonym">Pulse bruchid</name>
    <dbReference type="NCBI Taxonomy" id="64391"/>
    <lineage>
        <taxon>Eukaryota</taxon>
        <taxon>Metazoa</taxon>
        <taxon>Ecdysozoa</taxon>
        <taxon>Arthropoda</taxon>
        <taxon>Hexapoda</taxon>
        <taxon>Insecta</taxon>
        <taxon>Pterygota</taxon>
        <taxon>Neoptera</taxon>
        <taxon>Endopterygota</taxon>
        <taxon>Coleoptera</taxon>
        <taxon>Polyphaga</taxon>
        <taxon>Cucujiformia</taxon>
        <taxon>Chrysomeloidea</taxon>
        <taxon>Chrysomelidae</taxon>
        <taxon>Bruchinae</taxon>
        <taxon>Bruchini</taxon>
        <taxon>Callosobruchus</taxon>
    </lineage>
</organism>
<keyword evidence="2" id="KW-1133">Transmembrane helix</keyword>
<feature type="compositionally biased region" description="Basic and acidic residues" evidence="1">
    <location>
        <begin position="105"/>
        <end position="120"/>
    </location>
</feature>
<name>A0A653BHU8_CALMS</name>
<feature type="non-terminal residue" evidence="3">
    <location>
        <position position="1"/>
    </location>
</feature>
<feature type="region of interest" description="Disordered" evidence="1">
    <location>
        <begin position="94"/>
        <end position="120"/>
    </location>
</feature>
<dbReference type="OrthoDB" id="300641at2759"/>
<gene>
    <name evidence="3" type="ORF">CALMAC_LOCUS1146</name>
</gene>
<accession>A0A653BHU8</accession>
<keyword evidence="4" id="KW-1185">Reference proteome</keyword>
<reference evidence="3 4" key="1">
    <citation type="submission" date="2019-01" db="EMBL/GenBank/DDBJ databases">
        <authorList>
            <person name="Sayadi A."/>
        </authorList>
    </citation>
    <scope>NUCLEOTIDE SEQUENCE [LARGE SCALE GENOMIC DNA]</scope>
</reference>
<feature type="transmembrane region" description="Helical" evidence="2">
    <location>
        <begin position="40"/>
        <end position="63"/>
    </location>
</feature>
<protein>
    <submittedName>
        <fullName evidence="3">Uncharacterized protein</fullName>
    </submittedName>
</protein>
<evidence type="ECO:0000313" key="3">
    <source>
        <dbReference type="EMBL" id="VEN35166.1"/>
    </source>
</evidence>
<proteinExistence type="predicted"/>